<evidence type="ECO:0000313" key="6">
    <source>
        <dbReference type="Proteomes" id="UP000032900"/>
    </source>
</evidence>
<dbReference type="STRING" id="1236989.JCM15548_11728"/>
<dbReference type="Proteomes" id="UP000032900">
    <property type="component" value="Unassembled WGS sequence"/>
</dbReference>
<dbReference type="InterPro" id="IPR016035">
    <property type="entry name" value="Acyl_Trfase/lysoPLipase"/>
</dbReference>
<dbReference type="InterPro" id="IPR037483">
    <property type="entry name" value="YjjU-like"/>
</dbReference>
<feature type="region of interest" description="Disordered" evidence="3">
    <location>
        <begin position="202"/>
        <end position="223"/>
    </location>
</feature>
<keyword evidence="6" id="KW-1185">Reference proteome</keyword>
<evidence type="ECO:0000256" key="1">
    <source>
        <dbReference type="ARBA" id="ARBA00023098"/>
    </source>
</evidence>
<dbReference type="InterPro" id="IPR002641">
    <property type="entry name" value="PNPLA_dom"/>
</dbReference>
<protein>
    <submittedName>
        <fullName evidence="5">Patatin-like phospholipase</fullName>
    </submittedName>
</protein>
<name>A0A0E9LWN6_9BACT</name>
<dbReference type="OrthoDB" id="9770965at2"/>
<dbReference type="GO" id="GO:0016787">
    <property type="term" value="F:hydrolase activity"/>
    <property type="evidence" value="ECO:0007669"/>
    <property type="project" value="UniProtKB-UniRule"/>
</dbReference>
<feature type="short sequence motif" description="DGA/G" evidence="2">
    <location>
        <begin position="136"/>
        <end position="138"/>
    </location>
</feature>
<dbReference type="AlphaFoldDB" id="A0A0E9LWN6"/>
<accession>A0A0E9LWN6</accession>
<organism evidence="5 6">
    <name type="scientific">Geofilum rubicundum JCM 15548</name>
    <dbReference type="NCBI Taxonomy" id="1236989"/>
    <lineage>
        <taxon>Bacteria</taxon>
        <taxon>Pseudomonadati</taxon>
        <taxon>Bacteroidota</taxon>
        <taxon>Bacteroidia</taxon>
        <taxon>Marinilabiliales</taxon>
        <taxon>Marinilabiliaceae</taxon>
        <taxon>Geofilum</taxon>
    </lineage>
</organism>
<comment type="caution">
    <text evidence="2">Lacks conserved residue(s) required for the propagation of feature annotation.</text>
</comment>
<dbReference type="EMBL" id="BAZW01000010">
    <property type="protein sequence ID" value="GAO29531.1"/>
    <property type="molecule type" value="Genomic_DNA"/>
</dbReference>
<dbReference type="SUPFAM" id="SSF52151">
    <property type="entry name" value="FabD/lysophospholipase-like"/>
    <property type="match status" value="1"/>
</dbReference>
<evidence type="ECO:0000259" key="4">
    <source>
        <dbReference type="PROSITE" id="PS51635"/>
    </source>
</evidence>
<gene>
    <name evidence="5" type="ORF">JCM15548_11728</name>
</gene>
<sequence length="223" mass="25434">MMQHQLFFDYLIGVSAGAAYSVSYVSRQYQRNLEVNRFVKDKRYCSLGNYLKRGSYFDWDFVYHTIPTQIIPFDYEAYNQSSSRLHVVVTNISTGKPEYKALKTNNPIAFRDWLTATSSLPFIARPKNIDNQLYMDGGLSDSIPVNKAWRMAMSERWLCSHAPKAIAKSLSGTTGCSGWSIAIIPNWWSALKRVPMNTTKPSTNWTGWKQKAGFSSFDPPKTL</sequence>
<keyword evidence="1 2" id="KW-0443">Lipid metabolism</keyword>
<evidence type="ECO:0000313" key="5">
    <source>
        <dbReference type="EMBL" id="GAO29531.1"/>
    </source>
</evidence>
<feature type="active site" description="Nucleophile" evidence="2">
    <location>
        <position position="15"/>
    </location>
</feature>
<comment type="caution">
    <text evidence="5">The sequence shown here is derived from an EMBL/GenBank/DDBJ whole genome shotgun (WGS) entry which is preliminary data.</text>
</comment>
<evidence type="ECO:0000256" key="2">
    <source>
        <dbReference type="PROSITE-ProRule" id="PRU01161"/>
    </source>
</evidence>
<feature type="domain" description="PNPLA" evidence="4">
    <location>
        <begin position="1"/>
        <end position="149"/>
    </location>
</feature>
<feature type="active site" description="Proton acceptor" evidence="2">
    <location>
        <position position="136"/>
    </location>
</feature>
<dbReference type="PROSITE" id="PS51635">
    <property type="entry name" value="PNPLA"/>
    <property type="match status" value="1"/>
</dbReference>
<feature type="short sequence motif" description="GXSXG" evidence="2">
    <location>
        <begin position="13"/>
        <end position="17"/>
    </location>
</feature>
<reference evidence="5 6" key="1">
    <citation type="journal article" date="2015" name="Microbes Environ.">
        <title>Distribution and evolution of nitrogen fixation genes in the phylum bacteroidetes.</title>
        <authorList>
            <person name="Inoue J."/>
            <person name="Oshima K."/>
            <person name="Suda W."/>
            <person name="Sakamoto M."/>
            <person name="Iino T."/>
            <person name="Noda S."/>
            <person name="Hongoh Y."/>
            <person name="Hattori M."/>
            <person name="Ohkuma M."/>
        </authorList>
    </citation>
    <scope>NUCLEOTIDE SEQUENCE [LARGE SCALE GENOMIC DNA]</scope>
    <source>
        <strain evidence="5">JCM 15548</strain>
    </source>
</reference>
<dbReference type="Gene3D" id="3.40.1090.10">
    <property type="entry name" value="Cytosolic phospholipase A2 catalytic domain"/>
    <property type="match status" value="1"/>
</dbReference>
<keyword evidence="2" id="KW-0378">Hydrolase</keyword>
<dbReference type="Pfam" id="PF01734">
    <property type="entry name" value="Patatin"/>
    <property type="match status" value="1"/>
</dbReference>
<dbReference type="RefSeq" id="WP_083985018.1">
    <property type="nucleotide sequence ID" value="NZ_BAZW01000010.1"/>
</dbReference>
<proteinExistence type="predicted"/>
<keyword evidence="2" id="KW-0442">Lipid degradation</keyword>
<dbReference type="GO" id="GO:0016042">
    <property type="term" value="P:lipid catabolic process"/>
    <property type="evidence" value="ECO:0007669"/>
    <property type="project" value="UniProtKB-UniRule"/>
</dbReference>
<evidence type="ECO:0000256" key="3">
    <source>
        <dbReference type="SAM" id="MobiDB-lite"/>
    </source>
</evidence>
<dbReference type="CDD" id="cd07208">
    <property type="entry name" value="Pat_hypo_Ecoli_yjju_like"/>
    <property type="match status" value="1"/>
</dbReference>